<dbReference type="GO" id="GO:0065002">
    <property type="term" value="P:intracellular protein transmembrane transport"/>
    <property type="evidence" value="ECO:0007669"/>
    <property type="project" value="UniProtKB-UniRule"/>
</dbReference>
<dbReference type="Gene3D" id="1.20.5.1030">
    <property type="entry name" value="Preprotein translocase secy subunit"/>
    <property type="match status" value="1"/>
</dbReference>
<dbReference type="GO" id="GO:0009306">
    <property type="term" value="P:protein secretion"/>
    <property type="evidence" value="ECO:0007669"/>
    <property type="project" value="UniProtKB-UniRule"/>
</dbReference>
<dbReference type="GO" id="GO:0008320">
    <property type="term" value="F:protein transmembrane transporter activity"/>
    <property type="evidence" value="ECO:0007669"/>
    <property type="project" value="UniProtKB-UniRule"/>
</dbReference>
<keyword evidence="3 9" id="KW-1003">Cell membrane</keyword>
<evidence type="ECO:0000256" key="3">
    <source>
        <dbReference type="ARBA" id="ARBA00022475"/>
    </source>
</evidence>
<evidence type="ECO:0000256" key="2">
    <source>
        <dbReference type="ARBA" id="ARBA00022448"/>
    </source>
</evidence>
<evidence type="ECO:0000256" key="8">
    <source>
        <dbReference type="ARBA" id="ARBA00023136"/>
    </source>
</evidence>
<dbReference type="HAMAP" id="MF_00422">
    <property type="entry name" value="SecE"/>
    <property type="match status" value="1"/>
</dbReference>
<feature type="transmembrane region" description="Helical" evidence="9">
    <location>
        <begin position="28"/>
        <end position="58"/>
    </location>
</feature>
<dbReference type="PANTHER" id="PTHR33910">
    <property type="entry name" value="PROTEIN TRANSLOCASE SUBUNIT SECE"/>
    <property type="match status" value="1"/>
</dbReference>
<dbReference type="InterPro" id="IPR005807">
    <property type="entry name" value="SecE_bac"/>
</dbReference>
<evidence type="ECO:0000313" key="10">
    <source>
        <dbReference type="EMBL" id="KKU56199.1"/>
    </source>
</evidence>
<evidence type="ECO:0000313" key="11">
    <source>
        <dbReference type="Proteomes" id="UP000034607"/>
    </source>
</evidence>
<keyword evidence="5 9" id="KW-0653">Protein transport</keyword>
<dbReference type="GO" id="GO:0005886">
    <property type="term" value="C:plasma membrane"/>
    <property type="evidence" value="ECO:0007669"/>
    <property type="project" value="UniProtKB-SubCell"/>
</dbReference>
<comment type="subcellular location">
    <subcellularLocation>
        <location evidence="9">Cell membrane</location>
        <topology evidence="9">Single-pass membrane protein</topology>
    </subcellularLocation>
    <subcellularLocation>
        <location evidence="1">Membrane</location>
    </subcellularLocation>
</comment>
<reference evidence="10 11" key="1">
    <citation type="journal article" date="2015" name="Nature">
        <title>rRNA introns, odd ribosomes, and small enigmatic genomes across a large radiation of phyla.</title>
        <authorList>
            <person name="Brown C.T."/>
            <person name="Hug L.A."/>
            <person name="Thomas B.C."/>
            <person name="Sharon I."/>
            <person name="Castelle C.J."/>
            <person name="Singh A."/>
            <person name="Wilkins M.J."/>
            <person name="Williams K.H."/>
            <person name="Banfield J.F."/>
        </authorList>
    </citation>
    <scope>NUCLEOTIDE SEQUENCE [LARGE SCALE GENOMIC DNA]</scope>
</reference>
<sequence length="59" mass="6510">MNLVSYIKDTVSELKAVTWPTREQTIQLTIIVIAISAVVAAYVGALDFVFTNLLTILLK</sequence>
<organism evidence="10 11">
    <name type="scientific">Candidatus Amesbacteria bacterium GW2011_GWA2_47_11</name>
    <dbReference type="NCBI Taxonomy" id="1618357"/>
    <lineage>
        <taxon>Bacteria</taxon>
        <taxon>Candidatus Amesiibacteriota</taxon>
    </lineage>
</organism>
<proteinExistence type="inferred from homology"/>
<dbReference type="GO" id="GO:0006605">
    <property type="term" value="P:protein targeting"/>
    <property type="evidence" value="ECO:0007669"/>
    <property type="project" value="UniProtKB-UniRule"/>
</dbReference>
<comment type="caution">
    <text evidence="10">The sequence shown here is derived from an EMBL/GenBank/DDBJ whole genome shotgun (WGS) entry which is preliminary data.</text>
</comment>
<comment type="similarity">
    <text evidence="9">Belongs to the SecE/SEC61-gamma family.</text>
</comment>
<accession>A0A0G1RFX1</accession>
<evidence type="ECO:0000256" key="4">
    <source>
        <dbReference type="ARBA" id="ARBA00022692"/>
    </source>
</evidence>
<dbReference type="PANTHER" id="PTHR33910:SF1">
    <property type="entry name" value="PROTEIN TRANSLOCASE SUBUNIT SECE"/>
    <property type="match status" value="1"/>
</dbReference>
<gene>
    <name evidence="9" type="primary">secE</name>
    <name evidence="10" type="ORF">UX78_C0011G0006</name>
</gene>
<keyword evidence="8 9" id="KW-0472">Membrane</keyword>
<name>A0A0G1RFX1_9BACT</name>
<keyword evidence="4 9" id="KW-0812">Transmembrane</keyword>
<evidence type="ECO:0000256" key="5">
    <source>
        <dbReference type="ARBA" id="ARBA00022927"/>
    </source>
</evidence>
<comment type="subunit">
    <text evidence="9">Component of the Sec protein translocase complex. Heterotrimer consisting of SecY, SecE and SecG subunits. The heterotrimers can form oligomers, although 1 heterotrimer is thought to be able to translocate proteins. Interacts with the ribosome. Interacts with SecDF, and other proteins may be involved. Interacts with SecA.</text>
</comment>
<keyword evidence="7 9" id="KW-0811">Translocation</keyword>
<evidence type="ECO:0000256" key="1">
    <source>
        <dbReference type="ARBA" id="ARBA00004370"/>
    </source>
</evidence>
<dbReference type="AlphaFoldDB" id="A0A0G1RFX1"/>
<dbReference type="GO" id="GO:0043952">
    <property type="term" value="P:protein transport by the Sec complex"/>
    <property type="evidence" value="ECO:0007669"/>
    <property type="project" value="UniProtKB-UniRule"/>
</dbReference>
<dbReference type="Pfam" id="PF00584">
    <property type="entry name" value="SecE"/>
    <property type="match status" value="1"/>
</dbReference>
<comment type="function">
    <text evidence="9">Essential subunit of the Sec protein translocation channel SecYEG. Clamps together the 2 halves of SecY. May contact the channel plug during translocation.</text>
</comment>
<keyword evidence="6 9" id="KW-1133">Transmembrane helix</keyword>
<protein>
    <recommendedName>
        <fullName evidence="9">Protein translocase subunit SecE</fullName>
    </recommendedName>
</protein>
<dbReference type="EMBL" id="LCNM01000011">
    <property type="protein sequence ID" value="KKU56199.1"/>
    <property type="molecule type" value="Genomic_DNA"/>
</dbReference>
<dbReference type="Proteomes" id="UP000034607">
    <property type="component" value="Unassembled WGS sequence"/>
</dbReference>
<evidence type="ECO:0000256" key="7">
    <source>
        <dbReference type="ARBA" id="ARBA00023010"/>
    </source>
</evidence>
<dbReference type="InterPro" id="IPR001901">
    <property type="entry name" value="Translocase_SecE/Sec61-g"/>
</dbReference>
<dbReference type="InterPro" id="IPR038379">
    <property type="entry name" value="SecE_sf"/>
</dbReference>
<keyword evidence="2 9" id="KW-0813">Transport</keyword>
<evidence type="ECO:0000256" key="6">
    <source>
        <dbReference type="ARBA" id="ARBA00022989"/>
    </source>
</evidence>
<dbReference type="NCBIfam" id="TIGR00964">
    <property type="entry name" value="secE_bact"/>
    <property type="match status" value="1"/>
</dbReference>
<evidence type="ECO:0000256" key="9">
    <source>
        <dbReference type="HAMAP-Rule" id="MF_00422"/>
    </source>
</evidence>